<dbReference type="EMBL" id="UINC01000172">
    <property type="protein sequence ID" value="SUZ50474.1"/>
    <property type="molecule type" value="Genomic_DNA"/>
</dbReference>
<protein>
    <recommendedName>
        <fullName evidence="5">Ornithine carbamoyltransferase</fullName>
    </recommendedName>
</protein>
<accession>A0A381N8T5</accession>
<evidence type="ECO:0000256" key="1">
    <source>
        <dbReference type="ARBA" id="ARBA00022679"/>
    </source>
</evidence>
<dbReference type="SUPFAM" id="SSF53671">
    <property type="entry name" value="Aspartate/ornithine carbamoyltransferase"/>
    <property type="match status" value="1"/>
</dbReference>
<organism evidence="4">
    <name type="scientific">marine metagenome</name>
    <dbReference type="NCBI Taxonomy" id="408172"/>
    <lineage>
        <taxon>unclassified sequences</taxon>
        <taxon>metagenomes</taxon>
        <taxon>ecological metagenomes</taxon>
    </lineage>
</organism>
<dbReference type="InterPro" id="IPR036901">
    <property type="entry name" value="Asp/Orn_carbamoylTrfase_sf"/>
</dbReference>
<name>A0A381N8T5_9ZZZZ</name>
<dbReference type="InterPro" id="IPR006130">
    <property type="entry name" value="Asp/Orn_carbamoylTrfase"/>
</dbReference>
<dbReference type="GO" id="GO:0004585">
    <property type="term" value="F:ornithine carbamoyltransferase activity"/>
    <property type="evidence" value="ECO:0007669"/>
    <property type="project" value="TreeGrafter"/>
</dbReference>
<dbReference type="Pfam" id="PF02729">
    <property type="entry name" value="OTCace_N"/>
    <property type="match status" value="1"/>
</dbReference>
<dbReference type="PRINTS" id="PR00102">
    <property type="entry name" value="OTCASE"/>
</dbReference>
<reference evidence="4" key="1">
    <citation type="submission" date="2018-05" db="EMBL/GenBank/DDBJ databases">
        <authorList>
            <person name="Lanie J.A."/>
            <person name="Ng W.-L."/>
            <person name="Kazmierczak K.M."/>
            <person name="Andrzejewski T.M."/>
            <person name="Davidsen T.M."/>
            <person name="Wayne K.J."/>
            <person name="Tettelin H."/>
            <person name="Glass J.I."/>
            <person name="Rusch D."/>
            <person name="Podicherti R."/>
            <person name="Tsui H.-C.T."/>
            <person name="Winkler M.E."/>
        </authorList>
    </citation>
    <scope>NUCLEOTIDE SEQUENCE</scope>
</reference>
<evidence type="ECO:0000313" key="4">
    <source>
        <dbReference type="EMBL" id="SUZ50474.1"/>
    </source>
</evidence>
<dbReference type="Pfam" id="PF00185">
    <property type="entry name" value="OTCace"/>
    <property type="match status" value="1"/>
</dbReference>
<dbReference type="AlphaFoldDB" id="A0A381N8T5"/>
<feature type="domain" description="Aspartate/ornithine carbamoyltransferase Asp/Orn-binding" evidence="2">
    <location>
        <begin position="150"/>
        <end position="300"/>
    </location>
</feature>
<dbReference type="InterPro" id="IPR006131">
    <property type="entry name" value="Asp_carbamoyltransf_Asp/Orn-bd"/>
</dbReference>
<dbReference type="PANTHER" id="PTHR45753">
    <property type="entry name" value="ORNITHINE CARBAMOYLTRANSFERASE, MITOCHONDRIAL"/>
    <property type="match status" value="1"/>
</dbReference>
<proteinExistence type="predicted"/>
<dbReference type="GO" id="GO:0042450">
    <property type="term" value="P:L-arginine biosynthetic process via ornithine"/>
    <property type="evidence" value="ECO:0007669"/>
    <property type="project" value="TreeGrafter"/>
</dbReference>
<dbReference type="FunFam" id="3.40.50.1370:FF:000008">
    <property type="entry name" value="Ornithine carbamoyltransferase"/>
    <property type="match status" value="1"/>
</dbReference>
<dbReference type="PANTHER" id="PTHR45753:SF3">
    <property type="entry name" value="ORNITHINE TRANSCARBAMYLASE, MITOCHONDRIAL"/>
    <property type="match status" value="1"/>
</dbReference>
<dbReference type="Gene3D" id="3.40.50.1370">
    <property type="entry name" value="Aspartate/ornithine carbamoyltransferase"/>
    <property type="match status" value="2"/>
</dbReference>
<evidence type="ECO:0008006" key="5">
    <source>
        <dbReference type="Google" id="ProtNLM"/>
    </source>
</evidence>
<dbReference type="NCBIfam" id="NF001986">
    <property type="entry name" value="PRK00779.1"/>
    <property type="match status" value="1"/>
</dbReference>
<dbReference type="GO" id="GO:0016597">
    <property type="term" value="F:amino acid binding"/>
    <property type="evidence" value="ECO:0007669"/>
    <property type="project" value="InterPro"/>
</dbReference>
<dbReference type="InterPro" id="IPR002292">
    <property type="entry name" value="Orn/put_carbamltrans"/>
</dbReference>
<dbReference type="InterPro" id="IPR006132">
    <property type="entry name" value="Asp/Orn_carbamoyltranf_P-bd"/>
</dbReference>
<sequence>MKRDFISILDWTSEEIRNNIDLAVELKQQTKEGQCPQLLQRKTFGLFFHKPSLRTRLSFEVGIAQLGGASMVLSEKDFKIGERETVSDVARVMSRFVDGILIRTFSHQLVLDLAEHATVPVVNMLTDFNHPCQVMSDMLTIKEKLGRIDNVRIAYVGDSNNMTISWLNLAARIPLDLRIATAHETMPDMKHVNEIKELGISTIKVTNSAKEAVDDAEVLYTDVWASMGEKDKIAERERVLRDFQINSNLLKYAAKDALVLHCLPAERGKEITDEVLEGPQSVVFDQAENRLHAQKAILAQLEKWRTV</sequence>
<keyword evidence="1" id="KW-0808">Transferase</keyword>
<dbReference type="NCBIfam" id="TIGR00658">
    <property type="entry name" value="orni_carb_tr"/>
    <property type="match status" value="1"/>
</dbReference>
<evidence type="ECO:0000259" key="3">
    <source>
        <dbReference type="Pfam" id="PF02729"/>
    </source>
</evidence>
<feature type="domain" description="Aspartate/ornithine carbamoyltransferase carbamoyl-P binding" evidence="3">
    <location>
        <begin position="3"/>
        <end position="143"/>
    </location>
</feature>
<dbReference type="PRINTS" id="PR00100">
    <property type="entry name" value="AOTCASE"/>
</dbReference>
<evidence type="ECO:0000259" key="2">
    <source>
        <dbReference type="Pfam" id="PF00185"/>
    </source>
</evidence>
<gene>
    <name evidence="4" type="ORF">METZ01_LOCUS3328</name>
</gene>
<dbReference type="GO" id="GO:0019240">
    <property type="term" value="P:citrulline biosynthetic process"/>
    <property type="evidence" value="ECO:0007669"/>
    <property type="project" value="TreeGrafter"/>
</dbReference>